<dbReference type="InterPro" id="IPR001584">
    <property type="entry name" value="Integrase_cat-core"/>
</dbReference>
<dbReference type="PROSITE" id="PS50994">
    <property type="entry name" value="INTEGRASE"/>
    <property type="match status" value="1"/>
</dbReference>
<dbReference type="EMBL" id="LN726341">
    <property type="protein sequence ID" value="CEP11495.1"/>
    <property type="molecule type" value="Genomic_DNA"/>
</dbReference>
<proteinExistence type="predicted"/>
<evidence type="ECO:0000313" key="2">
    <source>
        <dbReference type="EMBL" id="CEP11495.1"/>
    </source>
</evidence>
<dbReference type="Proteomes" id="UP000054107">
    <property type="component" value="Unassembled WGS sequence"/>
</dbReference>
<dbReference type="PANTHER" id="PTHR37984">
    <property type="entry name" value="PROTEIN CBG26694"/>
    <property type="match status" value="1"/>
</dbReference>
<evidence type="ECO:0000259" key="1">
    <source>
        <dbReference type="PROSITE" id="PS50994"/>
    </source>
</evidence>
<name>A0A0B7N7U0_9FUNG</name>
<dbReference type="GO" id="GO:0003676">
    <property type="term" value="F:nucleic acid binding"/>
    <property type="evidence" value="ECO:0007669"/>
    <property type="project" value="InterPro"/>
</dbReference>
<dbReference type="PANTHER" id="PTHR37984:SF15">
    <property type="entry name" value="INTEGRASE CATALYTIC DOMAIN-CONTAINING PROTEIN"/>
    <property type="match status" value="1"/>
</dbReference>
<dbReference type="InterPro" id="IPR012337">
    <property type="entry name" value="RNaseH-like_sf"/>
</dbReference>
<sequence>MFTRWPLAVATRKADAITAATFLYEEVFTKFGPITTLLSDNGSHFANQVLEKYVALCNARHKFGTPYHPENQGMVEKLNHTLVTAIKKLSVAYPSEWDTHLNTILYSYRVRAHESIGISPYELLFGVVPVDAERDPLLAFGKTLGYDRLLALPELRNEAILKDARERSRMPAVDYVRFLPGTMVLHKNFNKSDKLDANWVDKVFTVVSAFKNNTYLLANAQTGKLLKRRTNGTHLRKYFDRDNRKVSVVE</sequence>
<organism evidence="2 3">
    <name type="scientific">Parasitella parasitica</name>
    <dbReference type="NCBI Taxonomy" id="35722"/>
    <lineage>
        <taxon>Eukaryota</taxon>
        <taxon>Fungi</taxon>
        <taxon>Fungi incertae sedis</taxon>
        <taxon>Mucoromycota</taxon>
        <taxon>Mucoromycotina</taxon>
        <taxon>Mucoromycetes</taxon>
        <taxon>Mucorales</taxon>
        <taxon>Mucorineae</taxon>
        <taxon>Mucoraceae</taxon>
        <taxon>Parasitella</taxon>
    </lineage>
</organism>
<keyword evidence="3" id="KW-1185">Reference proteome</keyword>
<dbReference type="STRING" id="35722.A0A0B7N7U0"/>
<dbReference type="InterPro" id="IPR036397">
    <property type="entry name" value="RNaseH_sf"/>
</dbReference>
<accession>A0A0B7N7U0</accession>
<protein>
    <recommendedName>
        <fullName evidence="1">Integrase catalytic domain-containing protein</fullName>
    </recommendedName>
</protein>
<gene>
    <name evidence="2" type="primary">PARPA_05344.1 scaffold 17691</name>
</gene>
<dbReference type="AlphaFoldDB" id="A0A0B7N7U0"/>
<dbReference type="GO" id="GO:0005634">
    <property type="term" value="C:nucleus"/>
    <property type="evidence" value="ECO:0007669"/>
    <property type="project" value="UniProtKB-ARBA"/>
</dbReference>
<evidence type="ECO:0000313" key="3">
    <source>
        <dbReference type="Proteomes" id="UP000054107"/>
    </source>
</evidence>
<dbReference type="OrthoDB" id="2286273at2759"/>
<dbReference type="InterPro" id="IPR050951">
    <property type="entry name" value="Retrovirus_Pol_polyprotein"/>
</dbReference>
<dbReference type="Gene3D" id="3.30.420.10">
    <property type="entry name" value="Ribonuclease H-like superfamily/Ribonuclease H"/>
    <property type="match status" value="1"/>
</dbReference>
<dbReference type="SUPFAM" id="SSF53098">
    <property type="entry name" value="Ribonuclease H-like"/>
    <property type="match status" value="1"/>
</dbReference>
<feature type="domain" description="Integrase catalytic" evidence="1">
    <location>
        <begin position="1"/>
        <end position="128"/>
    </location>
</feature>
<reference evidence="2 3" key="1">
    <citation type="submission" date="2014-09" db="EMBL/GenBank/DDBJ databases">
        <authorList>
            <person name="Ellenberger Sabrina"/>
        </authorList>
    </citation>
    <scope>NUCLEOTIDE SEQUENCE [LARGE SCALE GENOMIC DNA]</scope>
    <source>
        <strain evidence="2 3">CBS 412.66</strain>
    </source>
</reference>
<dbReference type="GO" id="GO:0015074">
    <property type="term" value="P:DNA integration"/>
    <property type="evidence" value="ECO:0007669"/>
    <property type="project" value="InterPro"/>
</dbReference>